<gene>
    <name evidence="9" type="ORF">DMENIID0002_09840</name>
</gene>
<proteinExistence type="inferred from homology"/>
<evidence type="ECO:0000256" key="2">
    <source>
        <dbReference type="ARBA" id="ARBA00009425"/>
    </source>
</evidence>
<keyword evidence="5 7" id="KW-1133">Transmembrane helix</keyword>
<dbReference type="GO" id="GO:0005886">
    <property type="term" value="C:plasma membrane"/>
    <property type="evidence" value="ECO:0007669"/>
    <property type="project" value="UniProtKB-SubCell"/>
</dbReference>
<dbReference type="NCBIfam" id="NF009162">
    <property type="entry name" value="PRK12508.1"/>
    <property type="match status" value="1"/>
</dbReference>
<name>A0AAT9G929_9RICK</name>
<sequence>MLKDFIIIKHSTLFILPYIFLYCLYIQINGDASPGGGFQAGAIFASMIIGFDLVHGQFKLKQYFSTDLLVGMATIGVLIYAMTGMVSILFDDNYLNYYSLANDKLLAQHIGIFIIEIGVGLCVASVMCLIYSIMKYA</sequence>
<feature type="transmembrane region" description="Helical" evidence="7">
    <location>
        <begin position="12"/>
        <end position="30"/>
    </location>
</feature>
<dbReference type="InterPro" id="IPR050622">
    <property type="entry name" value="CPA3_antiporter_subunitB"/>
</dbReference>
<dbReference type="EMBL" id="AP029170">
    <property type="protein sequence ID" value="BFD46338.1"/>
    <property type="molecule type" value="Genomic_DNA"/>
</dbReference>
<evidence type="ECO:0000256" key="5">
    <source>
        <dbReference type="ARBA" id="ARBA00022989"/>
    </source>
</evidence>
<dbReference type="PANTHER" id="PTHR33932:SF4">
    <property type="entry name" value="NA(+)_H(+) ANTIPORTER SUBUNIT B"/>
    <property type="match status" value="1"/>
</dbReference>
<evidence type="ECO:0000259" key="8">
    <source>
        <dbReference type="Pfam" id="PF04039"/>
    </source>
</evidence>
<accession>A0AAT9G929</accession>
<feature type="transmembrane region" description="Helical" evidence="7">
    <location>
        <begin position="68"/>
        <end position="90"/>
    </location>
</feature>
<feature type="transmembrane region" description="Helical" evidence="7">
    <location>
        <begin position="36"/>
        <end position="56"/>
    </location>
</feature>
<dbReference type="PANTHER" id="PTHR33932">
    <property type="entry name" value="NA(+)/H(+) ANTIPORTER SUBUNIT B"/>
    <property type="match status" value="1"/>
</dbReference>
<keyword evidence="6 7" id="KW-0472">Membrane</keyword>
<feature type="domain" description="Na+/H+ antiporter MnhB subunit-related protein" evidence="8">
    <location>
        <begin position="7"/>
        <end position="128"/>
    </location>
</feature>
<evidence type="ECO:0000256" key="4">
    <source>
        <dbReference type="ARBA" id="ARBA00022692"/>
    </source>
</evidence>
<organism evidence="9">
    <name type="scientific">Candidatus Tisiphia endosymbiont of Sergentomyia squamirostris</name>
    <dbReference type="NCBI Taxonomy" id="3113639"/>
    <lineage>
        <taxon>Bacteria</taxon>
        <taxon>Pseudomonadati</taxon>
        <taxon>Pseudomonadota</taxon>
        <taxon>Alphaproteobacteria</taxon>
        <taxon>Rickettsiales</taxon>
        <taxon>Rickettsiaceae</taxon>
        <taxon>Rickettsieae</taxon>
        <taxon>Candidatus Tisiphia</taxon>
    </lineage>
</organism>
<dbReference type="AlphaFoldDB" id="A0AAT9G929"/>
<reference evidence="9" key="1">
    <citation type="submission" date="2024-01" db="EMBL/GenBank/DDBJ databases">
        <title>Sequencing the genomes of a sandfly, Sergentomyia squamirostris, and its two endosymbionts.</title>
        <authorList>
            <person name="Itokawa K."/>
            <person name="Sanjoba C."/>
        </authorList>
    </citation>
    <scope>NUCLEOTIDE SEQUENCE</scope>
    <source>
        <strain evidence="9">RiSSQ</strain>
    </source>
</reference>
<keyword evidence="4 7" id="KW-0812">Transmembrane</keyword>
<comment type="similarity">
    <text evidence="2">Belongs to the CPA3 antiporters (TC 2.A.63) subunit B family.</text>
</comment>
<evidence type="ECO:0000256" key="7">
    <source>
        <dbReference type="SAM" id="Phobius"/>
    </source>
</evidence>
<evidence type="ECO:0000256" key="3">
    <source>
        <dbReference type="ARBA" id="ARBA00022475"/>
    </source>
</evidence>
<comment type="subcellular location">
    <subcellularLocation>
        <location evidence="1">Cell membrane</location>
        <topology evidence="1">Multi-pass membrane protein</topology>
    </subcellularLocation>
</comment>
<evidence type="ECO:0000313" key="9">
    <source>
        <dbReference type="EMBL" id="BFD46338.1"/>
    </source>
</evidence>
<evidence type="ECO:0000256" key="1">
    <source>
        <dbReference type="ARBA" id="ARBA00004651"/>
    </source>
</evidence>
<dbReference type="InterPro" id="IPR007182">
    <property type="entry name" value="MnhB"/>
</dbReference>
<evidence type="ECO:0000256" key="6">
    <source>
        <dbReference type="ARBA" id="ARBA00023136"/>
    </source>
</evidence>
<protein>
    <recommendedName>
        <fullName evidence="8">Na+/H+ antiporter MnhB subunit-related protein domain-containing protein</fullName>
    </recommendedName>
</protein>
<feature type="transmembrane region" description="Helical" evidence="7">
    <location>
        <begin position="110"/>
        <end position="134"/>
    </location>
</feature>
<dbReference type="Pfam" id="PF04039">
    <property type="entry name" value="MnhB"/>
    <property type="match status" value="1"/>
</dbReference>
<keyword evidence="3" id="KW-1003">Cell membrane</keyword>